<evidence type="ECO:0000313" key="1">
    <source>
        <dbReference type="EMBL" id="MBK0403061.1"/>
    </source>
</evidence>
<dbReference type="EMBL" id="JAEHFX010000003">
    <property type="protein sequence ID" value="MBK0403061.1"/>
    <property type="molecule type" value="Genomic_DNA"/>
</dbReference>
<proteinExistence type="predicted"/>
<accession>A0ABS1C0Y8</accession>
<sequence length="144" mass="16264">MIKISPSINCTTAQLKYYCCTDGIDQVRGEVIIEVELIKNHKDYPDNSNWLLEFVVPTANQAYNPLDVKKIHIDLAEYININPVTEDYLVLDFDFGINPAQAGAIFKGLIYHMGDNGLFDYGYEISGVTQFVPEGVMLSDFMED</sequence>
<dbReference type="Proteomes" id="UP000644147">
    <property type="component" value="Unassembled WGS sequence"/>
</dbReference>
<keyword evidence="2" id="KW-1185">Reference proteome</keyword>
<organism evidence="1 2">
    <name type="scientific">Adhaeribacter terrigena</name>
    <dbReference type="NCBI Taxonomy" id="2793070"/>
    <lineage>
        <taxon>Bacteria</taxon>
        <taxon>Pseudomonadati</taxon>
        <taxon>Bacteroidota</taxon>
        <taxon>Cytophagia</taxon>
        <taxon>Cytophagales</taxon>
        <taxon>Hymenobacteraceae</taxon>
        <taxon>Adhaeribacter</taxon>
    </lineage>
</organism>
<evidence type="ECO:0008006" key="3">
    <source>
        <dbReference type="Google" id="ProtNLM"/>
    </source>
</evidence>
<evidence type="ECO:0000313" key="2">
    <source>
        <dbReference type="Proteomes" id="UP000644147"/>
    </source>
</evidence>
<name>A0ABS1C0Y8_9BACT</name>
<comment type="caution">
    <text evidence="1">The sequence shown here is derived from an EMBL/GenBank/DDBJ whole genome shotgun (WGS) entry which is preliminary data.</text>
</comment>
<protein>
    <recommendedName>
        <fullName evidence="3">Immunity protein 50</fullName>
    </recommendedName>
</protein>
<reference evidence="1 2" key="1">
    <citation type="submission" date="2020-12" db="EMBL/GenBank/DDBJ databases">
        <title>Bacterial novel species Adhaeribacter sp. BT258 isolated from soil.</title>
        <authorList>
            <person name="Jung H.-Y."/>
        </authorList>
    </citation>
    <scope>NUCLEOTIDE SEQUENCE [LARGE SCALE GENOMIC DNA]</scope>
    <source>
        <strain evidence="1 2">BT258</strain>
    </source>
</reference>
<gene>
    <name evidence="1" type="ORF">I5M27_08685</name>
</gene>
<dbReference type="RefSeq" id="WP_200505802.1">
    <property type="nucleotide sequence ID" value="NZ_JAEHFX010000003.1"/>
</dbReference>